<feature type="transmembrane region" description="Helical" evidence="2">
    <location>
        <begin position="53"/>
        <end position="78"/>
    </location>
</feature>
<evidence type="ECO:0000256" key="2">
    <source>
        <dbReference type="SAM" id="Phobius"/>
    </source>
</evidence>
<dbReference type="EMBL" id="JAXLQG010000009">
    <property type="protein sequence ID" value="KAK5536082.1"/>
    <property type="molecule type" value="Genomic_DNA"/>
</dbReference>
<evidence type="ECO:0000313" key="4">
    <source>
        <dbReference type="Proteomes" id="UP001345827"/>
    </source>
</evidence>
<dbReference type="AlphaFoldDB" id="A0AAV9Q8L0"/>
<feature type="coiled-coil region" evidence="1">
    <location>
        <begin position="75"/>
        <end position="102"/>
    </location>
</feature>
<gene>
    <name evidence="3" type="ORF">LTR25_005984</name>
</gene>
<keyword evidence="1" id="KW-0175">Coiled coil</keyword>
<evidence type="ECO:0000256" key="1">
    <source>
        <dbReference type="SAM" id="Coils"/>
    </source>
</evidence>
<proteinExistence type="predicted"/>
<keyword evidence="4" id="KW-1185">Reference proteome</keyword>
<accession>A0AAV9Q8L0</accession>
<reference evidence="3 4" key="1">
    <citation type="submission" date="2023-06" db="EMBL/GenBank/DDBJ databases">
        <title>Black Yeasts Isolated from many extreme environments.</title>
        <authorList>
            <person name="Coleine C."/>
            <person name="Stajich J.E."/>
            <person name="Selbmann L."/>
        </authorList>
    </citation>
    <scope>NUCLEOTIDE SEQUENCE [LARGE SCALE GENOMIC DNA]</scope>
    <source>
        <strain evidence="3 4">CCFEE 5887</strain>
    </source>
</reference>
<protein>
    <submittedName>
        <fullName evidence="3">Uncharacterized protein</fullName>
    </submittedName>
</protein>
<comment type="caution">
    <text evidence="3">The sequence shown here is derived from an EMBL/GenBank/DDBJ whole genome shotgun (WGS) entry which is preliminary data.</text>
</comment>
<name>A0AAV9Q8L0_9PEZI</name>
<keyword evidence="2" id="KW-0812">Transmembrane</keyword>
<evidence type="ECO:0000313" key="3">
    <source>
        <dbReference type="EMBL" id="KAK5536082.1"/>
    </source>
</evidence>
<keyword evidence="2" id="KW-1133">Transmembrane helix</keyword>
<dbReference type="Proteomes" id="UP001345827">
    <property type="component" value="Unassembled WGS sequence"/>
</dbReference>
<sequence length="143" mass="16994">MPRFGSFRTAQYLFESRLRNPHLFQPKPRDLHIKESRMHRNKIISLKVLNKPAFAGILLGVFSTATVVGSHYLLLTTVEQRYEDIRRRLTELERHKQKVEEHWETMEIMGGVLENCVEICNEWKSQREERKSLDWTTLNNSVK</sequence>
<organism evidence="3 4">
    <name type="scientific">Vermiconidia calcicola</name>
    <dbReference type="NCBI Taxonomy" id="1690605"/>
    <lineage>
        <taxon>Eukaryota</taxon>
        <taxon>Fungi</taxon>
        <taxon>Dikarya</taxon>
        <taxon>Ascomycota</taxon>
        <taxon>Pezizomycotina</taxon>
        <taxon>Dothideomycetes</taxon>
        <taxon>Dothideomycetidae</taxon>
        <taxon>Mycosphaerellales</taxon>
        <taxon>Extremaceae</taxon>
        <taxon>Vermiconidia</taxon>
    </lineage>
</organism>
<keyword evidence="2" id="KW-0472">Membrane</keyword>